<name>A0A6H5GK20_9HEMI</name>
<evidence type="ECO:0000313" key="3">
    <source>
        <dbReference type="EMBL" id="CAB0003687.1"/>
    </source>
</evidence>
<keyword evidence="2" id="KW-0067">ATP-binding</keyword>
<keyword evidence="1" id="KW-0547">Nucleotide-binding</keyword>
<evidence type="ECO:0000256" key="2">
    <source>
        <dbReference type="ARBA" id="ARBA00022840"/>
    </source>
</evidence>
<protein>
    <recommendedName>
        <fullName evidence="5">ATPase dynein-related AAA domain-containing protein</fullName>
    </recommendedName>
</protein>
<dbReference type="GO" id="GO:0000027">
    <property type="term" value="P:ribosomal large subunit assembly"/>
    <property type="evidence" value="ECO:0007669"/>
    <property type="project" value="TreeGrafter"/>
</dbReference>
<dbReference type="GO" id="GO:0000055">
    <property type="term" value="P:ribosomal large subunit export from nucleus"/>
    <property type="evidence" value="ECO:0007669"/>
    <property type="project" value="TreeGrafter"/>
</dbReference>
<dbReference type="PANTHER" id="PTHR48103">
    <property type="entry name" value="MIDASIN-RELATED"/>
    <property type="match status" value="1"/>
</dbReference>
<organism evidence="3 4">
    <name type="scientific">Nesidiocoris tenuis</name>
    <dbReference type="NCBI Taxonomy" id="355587"/>
    <lineage>
        <taxon>Eukaryota</taxon>
        <taxon>Metazoa</taxon>
        <taxon>Ecdysozoa</taxon>
        <taxon>Arthropoda</taxon>
        <taxon>Hexapoda</taxon>
        <taxon>Insecta</taxon>
        <taxon>Pterygota</taxon>
        <taxon>Neoptera</taxon>
        <taxon>Paraneoptera</taxon>
        <taxon>Hemiptera</taxon>
        <taxon>Heteroptera</taxon>
        <taxon>Panheteroptera</taxon>
        <taxon>Cimicomorpha</taxon>
        <taxon>Miridae</taxon>
        <taxon>Dicyphina</taxon>
        <taxon>Nesidiocoris</taxon>
    </lineage>
</organism>
<reference evidence="3 4" key="1">
    <citation type="submission" date="2020-02" db="EMBL/GenBank/DDBJ databases">
        <authorList>
            <person name="Ferguson B K."/>
        </authorList>
    </citation>
    <scope>NUCLEOTIDE SEQUENCE [LARGE SCALE GENOMIC DNA]</scope>
</reference>
<proteinExistence type="predicted"/>
<dbReference type="GO" id="GO:0030687">
    <property type="term" value="C:preribosome, large subunit precursor"/>
    <property type="evidence" value="ECO:0007669"/>
    <property type="project" value="TreeGrafter"/>
</dbReference>
<dbReference type="EMBL" id="CADCXU010013569">
    <property type="protein sequence ID" value="CAB0003687.1"/>
    <property type="molecule type" value="Genomic_DNA"/>
</dbReference>
<dbReference type="Proteomes" id="UP000479000">
    <property type="component" value="Unassembled WGS sequence"/>
</dbReference>
<evidence type="ECO:0000313" key="4">
    <source>
        <dbReference type="Proteomes" id="UP000479000"/>
    </source>
</evidence>
<dbReference type="GO" id="GO:0005634">
    <property type="term" value="C:nucleus"/>
    <property type="evidence" value="ECO:0007669"/>
    <property type="project" value="TreeGrafter"/>
</dbReference>
<dbReference type="InterPro" id="IPR027417">
    <property type="entry name" value="P-loop_NTPase"/>
</dbReference>
<accession>A0A6H5GK20</accession>
<dbReference type="Gene3D" id="3.40.50.300">
    <property type="entry name" value="P-loop containing nucleotide triphosphate hydrolases"/>
    <property type="match status" value="1"/>
</dbReference>
<dbReference type="GO" id="GO:0005524">
    <property type="term" value="F:ATP binding"/>
    <property type="evidence" value="ECO:0007669"/>
    <property type="project" value="UniProtKB-KW"/>
</dbReference>
<dbReference type="PANTHER" id="PTHR48103:SF2">
    <property type="entry name" value="MIDASIN"/>
    <property type="match status" value="1"/>
</dbReference>
<evidence type="ECO:0008006" key="5">
    <source>
        <dbReference type="Google" id="ProtNLM"/>
    </source>
</evidence>
<dbReference type="AlphaFoldDB" id="A0A6H5GK20"/>
<sequence length="53" mass="5886">MEGHWLLIEDIESAANDVAAVLANLLEHGSINVPGYRDNVRASPGFHLFMTHR</sequence>
<feature type="non-terminal residue" evidence="3">
    <location>
        <position position="53"/>
    </location>
</feature>
<evidence type="ECO:0000256" key="1">
    <source>
        <dbReference type="ARBA" id="ARBA00022741"/>
    </source>
</evidence>
<keyword evidence="4" id="KW-1185">Reference proteome</keyword>
<gene>
    <name evidence="3" type="ORF">NTEN_LOCUS9190</name>
</gene>